<dbReference type="Pfam" id="PF00691">
    <property type="entry name" value="OmpA"/>
    <property type="match status" value="1"/>
</dbReference>
<dbReference type="PROSITE" id="PS51123">
    <property type="entry name" value="OMPA_2"/>
    <property type="match status" value="1"/>
</dbReference>
<dbReference type="RefSeq" id="WP_244677315.1">
    <property type="nucleotide sequence ID" value="NZ_CP095046.1"/>
</dbReference>
<dbReference type="AlphaFoldDB" id="A0A8T9QDR5"/>
<evidence type="ECO:0000256" key="1">
    <source>
        <dbReference type="ARBA" id="ARBA00004442"/>
    </source>
</evidence>
<reference evidence="7" key="1">
    <citation type="submission" date="2022-04" db="EMBL/GenBank/DDBJ databases">
        <title>Hymenobacter sp. isolated from the air.</title>
        <authorList>
            <person name="Won M."/>
            <person name="Lee C.-M."/>
            <person name="Woen H.-Y."/>
            <person name="Kwon S.-W."/>
        </authorList>
    </citation>
    <scope>NUCLEOTIDE SEQUENCE</scope>
    <source>
        <strain evidence="7">5116S-3</strain>
    </source>
</reference>
<dbReference type="InterPro" id="IPR006665">
    <property type="entry name" value="OmpA-like"/>
</dbReference>
<protein>
    <submittedName>
        <fullName evidence="7">OmpA family protein</fullName>
    </submittedName>
</protein>
<dbReference type="CDD" id="cd07185">
    <property type="entry name" value="OmpA_C-like"/>
    <property type="match status" value="1"/>
</dbReference>
<dbReference type="PRINTS" id="PR01021">
    <property type="entry name" value="OMPADOMAIN"/>
</dbReference>
<dbReference type="Gene3D" id="3.30.1330.60">
    <property type="entry name" value="OmpA-like domain"/>
    <property type="match status" value="1"/>
</dbReference>
<proteinExistence type="predicted"/>
<comment type="subcellular location">
    <subcellularLocation>
        <location evidence="1">Cell outer membrane</location>
    </subcellularLocation>
</comment>
<keyword evidence="2 4" id="KW-0472">Membrane</keyword>
<gene>
    <name evidence="7" type="ORF">MUN79_08755</name>
</gene>
<sequence>MHQNLLEEVETYFTGNTVSQTSVVVGESEEGVRKALGKITPLVLSSFMGRAERPGGPEVLWTLTHEAAESGVLPNLLTADTLHRRSDLMRALLGEAYGATVARIATATAIKPSSVETLLAIVAQAVLHRLAGYAALHDMNPEELFSFLKSQRSQVLEAMLPGSSVSPFQAEPDAARPARPQEVASTKLEPSAGTWAPVGGGHTYSAPTAAPVEVPVPPASRWAWVLALVLLGAGVEYLVMRNQSGTGRVSPAALGLTSAVAAPVENNAAGSKLSAESILPTAPGGHYDAALDTYIYDPGRPVTLTMIDGTSQTVGVNSTENRLYTFLASPTLQVDPVNRTKGWINFDRVNFDARKATLTDESRQQLRNVASILKSFPNAHVKIGGYTDSTGHWMANMKLSEERANAAMSELVAMGIGVGRLEAKGYGGKYGVASNATPLGRSLNRRISIRVTQK</sequence>
<keyword evidence="8" id="KW-1185">Reference proteome</keyword>
<dbReference type="GO" id="GO:0009279">
    <property type="term" value="C:cell outer membrane"/>
    <property type="evidence" value="ECO:0007669"/>
    <property type="project" value="UniProtKB-SubCell"/>
</dbReference>
<evidence type="ECO:0000256" key="3">
    <source>
        <dbReference type="ARBA" id="ARBA00023237"/>
    </source>
</evidence>
<evidence type="ECO:0000256" key="4">
    <source>
        <dbReference type="PROSITE-ProRule" id="PRU00473"/>
    </source>
</evidence>
<dbReference type="Pfam" id="PF06078">
    <property type="entry name" value="DUF937"/>
    <property type="match status" value="1"/>
</dbReference>
<accession>A0A8T9QDR5</accession>
<dbReference type="KEGG" id="hcu:MUN79_08755"/>
<organism evidence="7 8">
    <name type="scientific">Hymenobacter cellulosilyticus</name>
    <dbReference type="NCBI Taxonomy" id="2932248"/>
    <lineage>
        <taxon>Bacteria</taxon>
        <taxon>Pseudomonadati</taxon>
        <taxon>Bacteroidota</taxon>
        <taxon>Cytophagia</taxon>
        <taxon>Cytophagales</taxon>
        <taxon>Hymenobacteraceae</taxon>
        <taxon>Hymenobacter</taxon>
    </lineage>
</organism>
<dbReference type="SUPFAM" id="SSF103088">
    <property type="entry name" value="OmpA-like"/>
    <property type="match status" value="1"/>
</dbReference>
<keyword evidence="3" id="KW-0998">Cell outer membrane</keyword>
<dbReference type="InterPro" id="IPR009282">
    <property type="entry name" value="DUF937"/>
</dbReference>
<dbReference type="EMBL" id="CP095046">
    <property type="protein sequence ID" value="UOQ73970.1"/>
    <property type="molecule type" value="Genomic_DNA"/>
</dbReference>
<dbReference type="PANTHER" id="PTHR30329:SF21">
    <property type="entry name" value="LIPOPROTEIN YIAD-RELATED"/>
    <property type="match status" value="1"/>
</dbReference>
<dbReference type="InterPro" id="IPR050330">
    <property type="entry name" value="Bact_OuterMem_StrucFunc"/>
</dbReference>
<evidence type="ECO:0000256" key="2">
    <source>
        <dbReference type="ARBA" id="ARBA00023136"/>
    </source>
</evidence>
<dbReference type="Proteomes" id="UP000831796">
    <property type="component" value="Chromosome"/>
</dbReference>
<evidence type="ECO:0000259" key="6">
    <source>
        <dbReference type="PROSITE" id="PS51123"/>
    </source>
</evidence>
<dbReference type="InterPro" id="IPR036737">
    <property type="entry name" value="OmpA-like_sf"/>
</dbReference>
<feature type="region of interest" description="Disordered" evidence="5">
    <location>
        <begin position="167"/>
        <end position="193"/>
    </location>
</feature>
<name>A0A8T9QDR5_9BACT</name>
<feature type="domain" description="OmpA-like" evidence="6">
    <location>
        <begin position="338"/>
        <end position="454"/>
    </location>
</feature>
<evidence type="ECO:0000313" key="7">
    <source>
        <dbReference type="EMBL" id="UOQ73970.1"/>
    </source>
</evidence>
<evidence type="ECO:0000313" key="8">
    <source>
        <dbReference type="Proteomes" id="UP000831796"/>
    </source>
</evidence>
<evidence type="ECO:0000256" key="5">
    <source>
        <dbReference type="SAM" id="MobiDB-lite"/>
    </source>
</evidence>
<dbReference type="InterPro" id="IPR006664">
    <property type="entry name" value="OMP_bac"/>
</dbReference>
<dbReference type="PANTHER" id="PTHR30329">
    <property type="entry name" value="STATOR ELEMENT OF FLAGELLAR MOTOR COMPLEX"/>
    <property type="match status" value="1"/>
</dbReference>